<name>A0A0C2VBR6_9BACL</name>
<dbReference type="AlphaFoldDB" id="A0A0C2VBR6"/>
<dbReference type="PROSITE" id="PS50893">
    <property type="entry name" value="ABC_TRANSPORTER_2"/>
    <property type="match status" value="1"/>
</dbReference>
<organism evidence="5 6">
    <name type="scientific">Jeotgalibacillus campisalis</name>
    <dbReference type="NCBI Taxonomy" id="220754"/>
    <lineage>
        <taxon>Bacteria</taxon>
        <taxon>Bacillati</taxon>
        <taxon>Bacillota</taxon>
        <taxon>Bacilli</taxon>
        <taxon>Bacillales</taxon>
        <taxon>Caryophanaceae</taxon>
        <taxon>Jeotgalibacillus</taxon>
    </lineage>
</organism>
<evidence type="ECO:0000259" key="4">
    <source>
        <dbReference type="PROSITE" id="PS50893"/>
    </source>
</evidence>
<proteinExistence type="predicted"/>
<dbReference type="InterPro" id="IPR003593">
    <property type="entry name" value="AAA+_ATPase"/>
</dbReference>
<feature type="domain" description="ABC transporter" evidence="4">
    <location>
        <begin position="1"/>
        <end position="223"/>
    </location>
</feature>
<reference evidence="5 6" key="1">
    <citation type="submission" date="2015-01" db="EMBL/GenBank/DDBJ databases">
        <title>Jeotgalibacillus campisalis genome sequencing.</title>
        <authorList>
            <person name="Goh K.M."/>
            <person name="Chan K.-G."/>
            <person name="Yaakop A.S."/>
            <person name="Ee R."/>
            <person name="Gan H.M."/>
            <person name="Chan C.S."/>
        </authorList>
    </citation>
    <scope>NUCLEOTIDE SEQUENCE [LARGE SCALE GENOMIC DNA]</scope>
    <source>
        <strain evidence="5 6">SF-57</strain>
    </source>
</reference>
<keyword evidence="6" id="KW-1185">Reference proteome</keyword>
<evidence type="ECO:0000313" key="5">
    <source>
        <dbReference type="EMBL" id="KIL46392.1"/>
    </source>
</evidence>
<dbReference type="RefSeq" id="WP_041060219.1">
    <property type="nucleotide sequence ID" value="NZ_JXRR01000017.1"/>
</dbReference>
<dbReference type="EMBL" id="JXRR01000017">
    <property type="protein sequence ID" value="KIL46392.1"/>
    <property type="molecule type" value="Genomic_DNA"/>
</dbReference>
<dbReference type="PANTHER" id="PTHR42939:SF2">
    <property type="entry name" value="ABC-TYPE TRANSPORTER ATP-BINDING PROTEIN ECSA"/>
    <property type="match status" value="1"/>
</dbReference>
<dbReference type="Proteomes" id="UP000031972">
    <property type="component" value="Unassembled WGS sequence"/>
</dbReference>
<dbReference type="PANTHER" id="PTHR42939">
    <property type="entry name" value="ABC TRANSPORTER ATP-BINDING PROTEIN ALBC-RELATED"/>
    <property type="match status" value="1"/>
</dbReference>
<evidence type="ECO:0000256" key="2">
    <source>
        <dbReference type="ARBA" id="ARBA00022741"/>
    </source>
</evidence>
<dbReference type="OrthoDB" id="9804819at2"/>
<evidence type="ECO:0000256" key="1">
    <source>
        <dbReference type="ARBA" id="ARBA00022448"/>
    </source>
</evidence>
<keyword evidence="3 5" id="KW-0067">ATP-binding</keyword>
<dbReference type="SUPFAM" id="SSF52540">
    <property type="entry name" value="P-loop containing nucleoside triphosphate hydrolases"/>
    <property type="match status" value="1"/>
</dbReference>
<dbReference type="GO" id="GO:0016887">
    <property type="term" value="F:ATP hydrolysis activity"/>
    <property type="evidence" value="ECO:0007669"/>
    <property type="project" value="InterPro"/>
</dbReference>
<keyword evidence="2" id="KW-0547">Nucleotide-binding</keyword>
<dbReference type="InterPro" id="IPR027417">
    <property type="entry name" value="P-loop_NTPase"/>
</dbReference>
<protein>
    <submittedName>
        <fullName evidence="5">Multidrug ABC transporter ATP-binding protein</fullName>
    </submittedName>
</protein>
<dbReference type="GO" id="GO:0005524">
    <property type="term" value="F:ATP binding"/>
    <property type="evidence" value="ECO:0007669"/>
    <property type="project" value="UniProtKB-KW"/>
</dbReference>
<keyword evidence="1" id="KW-0813">Transport</keyword>
<comment type="caution">
    <text evidence="5">The sequence shown here is derived from an EMBL/GenBank/DDBJ whole genome shotgun (WGS) entry which is preliminary data.</text>
</comment>
<accession>A0A0C2VBR6</accession>
<evidence type="ECO:0000313" key="6">
    <source>
        <dbReference type="Proteomes" id="UP000031972"/>
    </source>
</evidence>
<dbReference type="SMART" id="SM00382">
    <property type="entry name" value="AAA"/>
    <property type="match status" value="1"/>
</dbReference>
<sequence>MLNVDVIEGGYEPNDARIENVHFSVGPGELVAMIGANGAGKSTTIKAIMGQLPFFEGEAEIKKGLRYSFIPERPVFYEDLTLWEHIEFVAAVEELEKSEWEPLVHSWLSRFRLERVIHDLPGSFSKGMQQKSMLILAIMSKPSLWIIDEPFMGLDPSATKLLLETLQDERERGAGILMCTHVLDTAQRIADRFIIMSSGTVHVSGSLDEVLEACNVSSGTLYDCIPEGDL</sequence>
<dbReference type="Pfam" id="PF00005">
    <property type="entry name" value="ABC_tran"/>
    <property type="match status" value="1"/>
</dbReference>
<evidence type="ECO:0000256" key="3">
    <source>
        <dbReference type="ARBA" id="ARBA00022840"/>
    </source>
</evidence>
<dbReference type="InterPro" id="IPR051782">
    <property type="entry name" value="ABC_Transporter_VariousFunc"/>
</dbReference>
<dbReference type="CDD" id="cd03230">
    <property type="entry name" value="ABC_DR_subfamily_A"/>
    <property type="match status" value="1"/>
</dbReference>
<dbReference type="InterPro" id="IPR003439">
    <property type="entry name" value="ABC_transporter-like_ATP-bd"/>
</dbReference>
<gene>
    <name evidence="5" type="ORF">KR50_30670</name>
</gene>
<dbReference type="PATRIC" id="fig|220754.4.peg.3079"/>
<dbReference type="Gene3D" id="3.40.50.300">
    <property type="entry name" value="P-loop containing nucleotide triphosphate hydrolases"/>
    <property type="match status" value="1"/>
</dbReference>